<evidence type="ECO:0000313" key="1">
    <source>
        <dbReference type="EMBL" id="MCP3428567.1"/>
    </source>
</evidence>
<gene>
    <name evidence="1" type="ORF">NLF92_06360</name>
</gene>
<dbReference type="EMBL" id="JANATA010000008">
    <property type="protein sequence ID" value="MCP3428567.1"/>
    <property type="molecule type" value="Genomic_DNA"/>
</dbReference>
<keyword evidence="2" id="KW-1185">Reference proteome</keyword>
<accession>A0AA41X2A3</accession>
<dbReference type="RefSeq" id="WP_254099960.1">
    <property type="nucleotide sequence ID" value="NZ_JANATA010000008.1"/>
</dbReference>
<organism evidence="1 2">
    <name type="scientific">Opacimonas viscosa</name>
    <dbReference type="NCBI Taxonomy" id="2961944"/>
    <lineage>
        <taxon>Bacteria</taxon>
        <taxon>Pseudomonadati</taxon>
        <taxon>Pseudomonadota</taxon>
        <taxon>Gammaproteobacteria</taxon>
        <taxon>Alteromonadales</taxon>
        <taxon>Alteromonadaceae</taxon>
        <taxon>Opacimonas</taxon>
    </lineage>
</organism>
<proteinExistence type="predicted"/>
<dbReference type="AlphaFoldDB" id="A0AA41X2A3"/>
<sequence length="182" mass="20630">MQSKAEIAVKHWLAEIVIGENFCPFAQKPFQQDAIRYSTIASTKPAEVLARFINEIDILDAHSEIETTLCIIDTKRLSFYEYLDLLDAANVYLEDKKLTGVYQIASFHPEYLFDGEPVDAPSHYTNRAPFPILHILREASLSQVLDNMASEHNIPETNIARANALGIAFFENHLQQAYDLSD</sequence>
<dbReference type="InterPro" id="IPR009858">
    <property type="entry name" value="DUF1415"/>
</dbReference>
<dbReference type="Proteomes" id="UP001165413">
    <property type="component" value="Unassembled WGS sequence"/>
</dbReference>
<reference evidence="1" key="1">
    <citation type="submission" date="2022-07" db="EMBL/GenBank/DDBJ databases">
        <title>Characterization of the Novel Bacterium Alteromonas immobilis LMIT006 and Alteromonas gregis LMIT007.</title>
        <authorList>
            <person name="Lin X."/>
        </authorList>
    </citation>
    <scope>NUCLEOTIDE SEQUENCE</scope>
    <source>
        <strain evidence="1">LMIT007</strain>
    </source>
</reference>
<evidence type="ECO:0000313" key="2">
    <source>
        <dbReference type="Proteomes" id="UP001165413"/>
    </source>
</evidence>
<name>A0AA41X2A3_9ALTE</name>
<dbReference type="Pfam" id="PF07209">
    <property type="entry name" value="DUF1415"/>
    <property type="match status" value="1"/>
</dbReference>
<protein>
    <submittedName>
        <fullName evidence="1">DUF1415 domain-containing protein</fullName>
    </submittedName>
</protein>
<comment type="caution">
    <text evidence="1">The sequence shown here is derived from an EMBL/GenBank/DDBJ whole genome shotgun (WGS) entry which is preliminary data.</text>
</comment>